<evidence type="ECO:0000256" key="1">
    <source>
        <dbReference type="SAM" id="Phobius"/>
    </source>
</evidence>
<evidence type="ECO:0000313" key="2">
    <source>
        <dbReference type="EMBL" id="MBE6511710.1"/>
    </source>
</evidence>
<keyword evidence="1" id="KW-0472">Membrane</keyword>
<feature type="transmembrane region" description="Helical" evidence="1">
    <location>
        <begin position="76"/>
        <end position="97"/>
    </location>
</feature>
<feature type="transmembrane region" description="Helical" evidence="1">
    <location>
        <begin position="49"/>
        <end position="70"/>
    </location>
</feature>
<name>A0A8T3VP27_METOL</name>
<keyword evidence="1" id="KW-0812">Transmembrane</keyword>
<evidence type="ECO:0000313" key="3">
    <source>
        <dbReference type="Proteomes" id="UP000732619"/>
    </source>
</evidence>
<gene>
    <name evidence="2" type="ORF">E7Z75_00970</name>
</gene>
<keyword evidence="1" id="KW-1133">Transmembrane helix</keyword>
<protein>
    <submittedName>
        <fullName evidence="2">Uncharacterized protein</fullName>
    </submittedName>
</protein>
<sequence>MLDLENLFKRFSFEKNDNGFRIYNLIILIVGLSLYLLNNHFLHEINWFFMFYFNDFLAILVLLSFLNLVYPYKLTNVWLIIIVTILASFVWEYVALFIKAGSIFDFMDIVCYFGSMGIYIIPLYFLEGKINTSM</sequence>
<feature type="transmembrane region" description="Helical" evidence="1">
    <location>
        <begin position="20"/>
        <end position="37"/>
    </location>
</feature>
<dbReference type="EMBL" id="SUTG01000002">
    <property type="protein sequence ID" value="MBE6511710.1"/>
    <property type="molecule type" value="Genomic_DNA"/>
</dbReference>
<dbReference type="AlphaFoldDB" id="A0A8T3VP27"/>
<proteinExistence type="predicted"/>
<reference evidence="2" key="1">
    <citation type="submission" date="2019-04" db="EMBL/GenBank/DDBJ databases">
        <title>Evolution of Biomass-Degrading Anaerobic Consortia Revealed by Metagenomics.</title>
        <authorList>
            <person name="Peng X."/>
        </authorList>
    </citation>
    <scope>NUCLEOTIDE SEQUENCE</scope>
    <source>
        <strain evidence="2">SIG14</strain>
    </source>
</reference>
<organism evidence="2 3">
    <name type="scientific">Methanobrevibacter olleyae</name>
    <dbReference type="NCBI Taxonomy" id="294671"/>
    <lineage>
        <taxon>Archaea</taxon>
        <taxon>Methanobacteriati</taxon>
        <taxon>Methanobacteriota</taxon>
        <taxon>Methanomada group</taxon>
        <taxon>Methanobacteria</taxon>
        <taxon>Methanobacteriales</taxon>
        <taxon>Methanobacteriaceae</taxon>
        <taxon>Methanobrevibacter</taxon>
    </lineage>
</organism>
<comment type="caution">
    <text evidence="2">The sequence shown here is derived from an EMBL/GenBank/DDBJ whole genome shotgun (WGS) entry which is preliminary data.</text>
</comment>
<accession>A0A8T3VP27</accession>
<feature type="transmembrane region" description="Helical" evidence="1">
    <location>
        <begin position="109"/>
        <end position="126"/>
    </location>
</feature>
<dbReference type="Proteomes" id="UP000732619">
    <property type="component" value="Unassembled WGS sequence"/>
</dbReference>